<evidence type="ECO:0000313" key="2">
    <source>
        <dbReference type="EMBL" id="RCN42245.1"/>
    </source>
</evidence>
<evidence type="ECO:0008006" key="4">
    <source>
        <dbReference type="Google" id="ProtNLM"/>
    </source>
</evidence>
<gene>
    <name evidence="2" type="ORF">ANCCAN_11796</name>
</gene>
<proteinExistence type="predicted"/>
<dbReference type="OrthoDB" id="5874107at2759"/>
<comment type="caution">
    <text evidence="2">The sequence shown here is derived from an EMBL/GenBank/DDBJ whole genome shotgun (WGS) entry which is preliminary data.</text>
</comment>
<keyword evidence="3" id="KW-1185">Reference proteome</keyword>
<feature type="region of interest" description="Disordered" evidence="1">
    <location>
        <begin position="115"/>
        <end position="135"/>
    </location>
</feature>
<organism evidence="2 3">
    <name type="scientific">Ancylostoma caninum</name>
    <name type="common">Dog hookworm</name>
    <dbReference type="NCBI Taxonomy" id="29170"/>
    <lineage>
        <taxon>Eukaryota</taxon>
        <taxon>Metazoa</taxon>
        <taxon>Ecdysozoa</taxon>
        <taxon>Nematoda</taxon>
        <taxon>Chromadorea</taxon>
        <taxon>Rhabditida</taxon>
        <taxon>Rhabditina</taxon>
        <taxon>Rhabditomorpha</taxon>
        <taxon>Strongyloidea</taxon>
        <taxon>Ancylostomatidae</taxon>
        <taxon>Ancylostomatinae</taxon>
        <taxon>Ancylostoma</taxon>
    </lineage>
</organism>
<evidence type="ECO:0000256" key="1">
    <source>
        <dbReference type="SAM" id="MobiDB-lite"/>
    </source>
</evidence>
<dbReference type="AlphaFoldDB" id="A0A368GGW6"/>
<sequence>MISSELSNLLPALEAVSAALEYMEEDSNRRRCYLRPQHAPLLCTRFLSMNIWRRTIPRGSNATPSLYLKRFLDSNDHLFPPRQTLGNVDGIQYHVLVDGGFGQAHRYVRPYTEPMADTGSKRRFNTKHSGRDLSSRSQSSLINCFQSEKNDRIGIWNSCPSI</sequence>
<evidence type="ECO:0000313" key="3">
    <source>
        <dbReference type="Proteomes" id="UP000252519"/>
    </source>
</evidence>
<dbReference type="Proteomes" id="UP000252519">
    <property type="component" value="Unassembled WGS sequence"/>
</dbReference>
<reference evidence="2 3" key="1">
    <citation type="submission" date="2014-10" db="EMBL/GenBank/DDBJ databases">
        <title>Draft genome of the hookworm Ancylostoma caninum.</title>
        <authorList>
            <person name="Mitreva M."/>
        </authorList>
    </citation>
    <scope>NUCLEOTIDE SEQUENCE [LARGE SCALE GENOMIC DNA]</scope>
    <source>
        <strain evidence="2 3">Baltimore</strain>
    </source>
</reference>
<name>A0A368GGW6_ANCCA</name>
<protein>
    <recommendedName>
        <fullName evidence="4">DDE Tnp4 domain-containing protein</fullName>
    </recommendedName>
</protein>
<accession>A0A368GGW6</accession>
<dbReference type="STRING" id="29170.A0A368GGW6"/>
<dbReference type="EMBL" id="JOJR01000204">
    <property type="protein sequence ID" value="RCN42245.1"/>
    <property type="molecule type" value="Genomic_DNA"/>
</dbReference>